<protein>
    <recommendedName>
        <fullName evidence="5">DUF1353 domain-containing protein</fullName>
    </recommendedName>
</protein>
<feature type="region of interest" description="Disordered" evidence="1">
    <location>
        <begin position="226"/>
        <end position="258"/>
    </location>
</feature>
<evidence type="ECO:0008006" key="5">
    <source>
        <dbReference type="Google" id="ProtNLM"/>
    </source>
</evidence>
<dbReference type="AlphaFoldDB" id="A0A521FMD8"/>
<dbReference type="Proteomes" id="UP000316030">
    <property type="component" value="Unassembled WGS sequence"/>
</dbReference>
<evidence type="ECO:0000256" key="1">
    <source>
        <dbReference type="SAM" id="MobiDB-lite"/>
    </source>
</evidence>
<proteinExistence type="predicted"/>
<accession>A0A521FMD8</accession>
<sequence>MLRIATLLCFVFTLAACDPARLSTTNTPRGGQTCAGEQSGRCQFLNGPVKLRQQPVKLSTRSALFYPMAAQLEFVDASEDHWIAPPETLTDGASIPKIFHTVLGNPTAPQFAGAAAVHDAYCGIGNESGPNYHAKPWPEVHRMFYDALRVGGTPERRAQVMFAAVWLGGPRWGRFDRGWNDVAAGEKQAILQRAQQMIAAGHPTLDDLIGFLTDQEAAAVAASKGTVQGGGAFGGYGGDYGGDSPTDPSDPSDPNSGL</sequence>
<evidence type="ECO:0000313" key="3">
    <source>
        <dbReference type="EMBL" id="SMO97383.1"/>
    </source>
</evidence>
<feature type="compositionally biased region" description="Gly residues" evidence="1">
    <location>
        <begin position="227"/>
        <end position="241"/>
    </location>
</feature>
<dbReference type="EMBL" id="FXTO01000036">
    <property type="protein sequence ID" value="SMO97383.1"/>
    <property type="molecule type" value="Genomic_DNA"/>
</dbReference>
<keyword evidence="4" id="KW-1185">Reference proteome</keyword>
<dbReference type="OrthoDB" id="7860705at2"/>
<feature type="signal peptide" evidence="2">
    <location>
        <begin position="1"/>
        <end position="15"/>
    </location>
</feature>
<organism evidence="3 4">
    <name type="scientific">Thalassovita litoralis</name>
    <dbReference type="NCBI Taxonomy" id="1010611"/>
    <lineage>
        <taxon>Bacteria</taxon>
        <taxon>Pseudomonadati</taxon>
        <taxon>Pseudomonadota</taxon>
        <taxon>Alphaproteobacteria</taxon>
        <taxon>Rhodobacterales</taxon>
        <taxon>Roseobacteraceae</taxon>
        <taxon>Thalassovita</taxon>
    </lineage>
</organism>
<keyword evidence="2" id="KW-0732">Signal</keyword>
<gene>
    <name evidence="3" type="ORF">SAMN06265173_13613</name>
</gene>
<evidence type="ECO:0000313" key="4">
    <source>
        <dbReference type="Proteomes" id="UP000316030"/>
    </source>
</evidence>
<evidence type="ECO:0000256" key="2">
    <source>
        <dbReference type="SAM" id="SignalP"/>
    </source>
</evidence>
<dbReference type="PROSITE" id="PS51257">
    <property type="entry name" value="PROKAR_LIPOPROTEIN"/>
    <property type="match status" value="1"/>
</dbReference>
<dbReference type="RefSeq" id="WP_142494695.1">
    <property type="nucleotide sequence ID" value="NZ_FXTO01000036.1"/>
</dbReference>
<dbReference type="InterPro" id="IPR010767">
    <property type="entry name" value="Phage_CGC-2007_Cje0229"/>
</dbReference>
<feature type="chain" id="PRO_5022018768" description="DUF1353 domain-containing protein" evidence="2">
    <location>
        <begin position="16"/>
        <end position="258"/>
    </location>
</feature>
<reference evidence="3 4" key="1">
    <citation type="submission" date="2017-05" db="EMBL/GenBank/DDBJ databases">
        <authorList>
            <person name="Varghese N."/>
            <person name="Submissions S."/>
        </authorList>
    </citation>
    <scope>NUCLEOTIDE SEQUENCE [LARGE SCALE GENOMIC DNA]</scope>
    <source>
        <strain evidence="3 4">DSM 29506</strain>
    </source>
</reference>
<dbReference type="Pfam" id="PF07087">
    <property type="entry name" value="DUF1353"/>
    <property type="match status" value="1"/>
</dbReference>
<name>A0A521FMD8_9RHOB</name>
<feature type="compositionally biased region" description="Low complexity" evidence="1">
    <location>
        <begin position="242"/>
        <end position="258"/>
    </location>
</feature>